<evidence type="ECO:0000313" key="11">
    <source>
        <dbReference type="EMBL" id="RBI69577.1"/>
    </source>
</evidence>
<evidence type="ECO:0000256" key="9">
    <source>
        <dbReference type="ARBA" id="ARBA00022842"/>
    </source>
</evidence>
<dbReference type="Gene3D" id="3.40.50.300">
    <property type="entry name" value="P-loop containing nucleotide triphosphate hydrolases"/>
    <property type="match status" value="1"/>
</dbReference>
<evidence type="ECO:0000256" key="6">
    <source>
        <dbReference type="ARBA" id="ARBA00022723"/>
    </source>
</evidence>
<dbReference type="NCBIfam" id="TIGR00150">
    <property type="entry name" value="T6A_YjeE"/>
    <property type="match status" value="1"/>
</dbReference>
<keyword evidence="12" id="KW-1185">Reference proteome</keyword>
<gene>
    <name evidence="11" type="ORF">DQ400_02505</name>
</gene>
<keyword evidence="9" id="KW-0460">Magnesium</keyword>
<dbReference type="GO" id="GO:0046872">
    <property type="term" value="F:metal ion binding"/>
    <property type="evidence" value="ECO:0007669"/>
    <property type="project" value="UniProtKB-KW"/>
</dbReference>
<keyword evidence="5" id="KW-0819">tRNA processing</keyword>
<evidence type="ECO:0000256" key="1">
    <source>
        <dbReference type="ARBA" id="ARBA00004496"/>
    </source>
</evidence>
<dbReference type="OrthoDB" id="9800307at2"/>
<evidence type="ECO:0000256" key="5">
    <source>
        <dbReference type="ARBA" id="ARBA00022694"/>
    </source>
</evidence>
<comment type="similarity">
    <text evidence="2">Belongs to the TsaE family.</text>
</comment>
<dbReference type="AlphaFoldDB" id="A0A365TUL7"/>
<evidence type="ECO:0000256" key="2">
    <source>
        <dbReference type="ARBA" id="ARBA00007599"/>
    </source>
</evidence>
<evidence type="ECO:0000313" key="12">
    <source>
        <dbReference type="Proteomes" id="UP000252204"/>
    </source>
</evidence>
<dbReference type="GO" id="GO:0016740">
    <property type="term" value="F:transferase activity"/>
    <property type="evidence" value="ECO:0007669"/>
    <property type="project" value="UniProtKB-KW"/>
</dbReference>
<proteinExistence type="inferred from homology"/>
<evidence type="ECO:0000256" key="8">
    <source>
        <dbReference type="ARBA" id="ARBA00022840"/>
    </source>
</evidence>
<dbReference type="Pfam" id="PF02367">
    <property type="entry name" value="TsaE"/>
    <property type="match status" value="1"/>
</dbReference>
<comment type="caution">
    <text evidence="11">The sequence shown here is derived from an EMBL/GenBank/DDBJ whole genome shotgun (WGS) entry which is preliminary data.</text>
</comment>
<comment type="subcellular location">
    <subcellularLocation>
        <location evidence="1">Cytoplasm</location>
    </subcellularLocation>
</comment>
<sequence>MQVQLDNEEAQVAFGEVLGHVLQGRGLVYLEGELGAGKTTLTRGILRAYGHQGAVKSPTYTLIEPYELGCQRLYHLDLYRLADPEELEFIGGRDVLADDALSIVEWPSRGEGWLPAPDLRLFLTVATQGRLVSLVADSDQGRHMLARLQSKVSEVSEVGSDQLENGVIQWK</sequence>
<evidence type="ECO:0000256" key="4">
    <source>
        <dbReference type="ARBA" id="ARBA00022490"/>
    </source>
</evidence>
<keyword evidence="7" id="KW-0547">Nucleotide-binding</keyword>
<evidence type="ECO:0000256" key="7">
    <source>
        <dbReference type="ARBA" id="ARBA00022741"/>
    </source>
</evidence>
<dbReference type="PANTHER" id="PTHR33540">
    <property type="entry name" value="TRNA THREONYLCARBAMOYLADENOSINE BIOSYNTHESIS PROTEIN TSAE"/>
    <property type="match status" value="1"/>
</dbReference>
<dbReference type="GO" id="GO:0005737">
    <property type="term" value="C:cytoplasm"/>
    <property type="evidence" value="ECO:0007669"/>
    <property type="project" value="UniProtKB-SubCell"/>
</dbReference>
<dbReference type="InterPro" id="IPR027417">
    <property type="entry name" value="P-loop_NTPase"/>
</dbReference>
<organism evidence="11 12">
    <name type="scientific">Vreelandella sulfidaeris</name>
    <dbReference type="NCBI Taxonomy" id="115553"/>
    <lineage>
        <taxon>Bacteria</taxon>
        <taxon>Pseudomonadati</taxon>
        <taxon>Pseudomonadota</taxon>
        <taxon>Gammaproteobacteria</taxon>
        <taxon>Oceanospirillales</taxon>
        <taxon>Halomonadaceae</taxon>
        <taxon>Vreelandella</taxon>
    </lineage>
</organism>
<dbReference type="Proteomes" id="UP000252204">
    <property type="component" value="Unassembled WGS sequence"/>
</dbReference>
<dbReference type="EMBL" id="QNTU01000001">
    <property type="protein sequence ID" value="RBI69577.1"/>
    <property type="molecule type" value="Genomic_DNA"/>
</dbReference>
<dbReference type="InterPro" id="IPR003442">
    <property type="entry name" value="T6A_TsaE"/>
</dbReference>
<dbReference type="PANTHER" id="PTHR33540:SF2">
    <property type="entry name" value="TRNA THREONYLCARBAMOYLADENOSINE BIOSYNTHESIS PROTEIN TSAE"/>
    <property type="match status" value="1"/>
</dbReference>
<dbReference type="GO" id="GO:0005524">
    <property type="term" value="F:ATP binding"/>
    <property type="evidence" value="ECO:0007669"/>
    <property type="project" value="UniProtKB-KW"/>
</dbReference>
<keyword evidence="6" id="KW-0479">Metal-binding</keyword>
<dbReference type="SUPFAM" id="SSF52540">
    <property type="entry name" value="P-loop containing nucleoside triphosphate hydrolases"/>
    <property type="match status" value="1"/>
</dbReference>
<keyword evidence="11" id="KW-0808">Transferase</keyword>
<keyword evidence="8" id="KW-0067">ATP-binding</keyword>
<dbReference type="RefSeq" id="WP_113268221.1">
    <property type="nucleotide sequence ID" value="NZ_QNTU01000001.1"/>
</dbReference>
<keyword evidence="4" id="KW-0963">Cytoplasm</keyword>
<evidence type="ECO:0000256" key="10">
    <source>
        <dbReference type="ARBA" id="ARBA00032441"/>
    </source>
</evidence>
<evidence type="ECO:0000256" key="3">
    <source>
        <dbReference type="ARBA" id="ARBA00019010"/>
    </source>
</evidence>
<reference evidence="12" key="1">
    <citation type="submission" date="2018-06" db="EMBL/GenBank/DDBJ databases">
        <title>Whole genome sequencing of four bacterial strains from South Shetland trench revealing bio-synthetic gene clusters.</title>
        <authorList>
            <person name="Abdel-Mageed W.M."/>
            <person name="Lehri B."/>
            <person name="Jarmusch S."/>
            <person name="Miranda K."/>
            <person name="Goodfellow M."/>
            <person name="Jaspars M."/>
            <person name="Karlyshev A.V."/>
        </authorList>
    </citation>
    <scope>NUCLEOTIDE SEQUENCE [LARGE SCALE GENOMIC DNA]</scope>
    <source>
        <strain evidence="12">SST4</strain>
    </source>
</reference>
<name>A0A365TUL7_9GAMM</name>
<dbReference type="GO" id="GO:0002949">
    <property type="term" value="P:tRNA threonylcarbamoyladenosine modification"/>
    <property type="evidence" value="ECO:0007669"/>
    <property type="project" value="InterPro"/>
</dbReference>
<protein>
    <recommendedName>
        <fullName evidence="3">tRNA threonylcarbamoyladenosine biosynthesis protein TsaE</fullName>
    </recommendedName>
    <alternativeName>
        <fullName evidence="10">t(6)A37 threonylcarbamoyladenosine biosynthesis protein TsaE</fullName>
    </alternativeName>
</protein>
<accession>A0A365TUL7</accession>